<comment type="similarity">
    <text evidence="6">Belongs to the bacterial ring-hydroxylating dioxygenase ferredoxin component family.</text>
</comment>
<dbReference type="PANTHER" id="PTHR21496">
    <property type="entry name" value="FERREDOXIN-RELATED"/>
    <property type="match status" value="1"/>
</dbReference>
<keyword evidence="1" id="KW-0001">2Fe-2S</keyword>
<dbReference type="InterPro" id="IPR017941">
    <property type="entry name" value="Rieske_2Fe-2S"/>
</dbReference>
<dbReference type="InterPro" id="IPR036922">
    <property type="entry name" value="Rieske_2Fe-2S_sf"/>
</dbReference>
<accession>A0ABU2N9P4</accession>
<evidence type="ECO:0000256" key="2">
    <source>
        <dbReference type="ARBA" id="ARBA00022723"/>
    </source>
</evidence>
<keyword evidence="3" id="KW-0408">Iron</keyword>
<evidence type="ECO:0000256" key="4">
    <source>
        <dbReference type="ARBA" id="ARBA00023014"/>
    </source>
</evidence>
<gene>
    <name evidence="8" type="ORF">RM445_14160</name>
</gene>
<dbReference type="PROSITE" id="PS51296">
    <property type="entry name" value="RIESKE"/>
    <property type="match status" value="1"/>
</dbReference>
<evidence type="ECO:0000259" key="7">
    <source>
        <dbReference type="PROSITE" id="PS51296"/>
    </source>
</evidence>
<keyword evidence="9" id="KW-1185">Reference proteome</keyword>
<name>A0ABU2N9P4_9PSEU</name>
<organism evidence="8 9">
    <name type="scientific">Pseudonocardia charpentierae</name>
    <dbReference type="NCBI Taxonomy" id="3075545"/>
    <lineage>
        <taxon>Bacteria</taxon>
        <taxon>Bacillati</taxon>
        <taxon>Actinomycetota</taxon>
        <taxon>Actinomycetes</taxon>
        <taxon>Pseudonocardiales</taxon>
        <taxon>Pseudonocardiaceae</taxon>
        <taxon>Pseudonocardia</taxon>
    </lineage>
</organism>
<dbReference type="PANTHER" id="PTHR21496:SF0">
    <property type="entry name" value="RIESKE DOMAIN-CONTAINING PROTEIN"/>
    <property type="match status" value="1"/>
</dbReference>
<feature type="domain" description="Rieske" evidence="7">
    <location>
        <begin position="186"/>
        <end position="290"/>
    </location>
</feature>
<evidence type="ECO:0000256" key="5">
    <source>
        <dbReference type="ARBA" id="ARBA00034078"/>
    </source>
</evidence>
<keyword evidence="2" id="KW-0479">Metal-binding</keyword>
<comment type="caution">
    <text evidence="8">The sequence shown here is derived from an EMBL/GenBank/DDBJ whole genome shotgun (WGS) entry which is preliminary data.</text>
</comment>
<dbReference type="RefSeq" id="WP_311556697.1">
    <property type="nucleotide sequence ID" value="NZ_JAVREJ010000008.1"/>
</dbReference>
<evidence type="ECO:0000313" key="9">
    <source>
        <dbReference type="Proteomes" id="UP001183202"/>
    </source>
</evidence>
<comment type="cofactor">
    <cofactor evidence="5">
        <name>[2Fe-2S] cluster</name>
        <dbReference type="ChEBI" id="CHEBI:190135"/>
    </cofactor>
</comment>
<evidence type="ECO:0000313" key="8">
    <source>
        <dbReference type="EMBL" id="MDT0350673.1"/>
    </source>
</evidence>
<reference evidence="9" key="1">
    <citation type="submission" date="2023-07" db="EMBL/GenBank/DDBJ databases">
        <title>30 novel species of actinomycetes from the DSMZ collection.</title>
        <authorList>
            <person name="Nouioui I."/>
        </authorList>
    </citation>
    <scope>NUCLEOTIDE SEQUENCE [LARGE SCALE GENOMIC DNA]</scope>
    <source>
        <strain evidence="9">DSM 45834</strain>
    </source>
</reference>
<evidence type="ECO:0000256" key="6">
    <source>
        <dbReference type="ARBA" id="ARBA00038001"/>
    </source>
</evidence>
<evidence type="ECO:0000256" key="3">
    <source>
        <dbReference type="ARBA" id="ARBA00023004"/>
    </source>
</evidence>
<dbReference type="Pfam" id="PF00355">
    <property type="entry name" value="Rieske"/>
    <property type="match status" value="1"/>
</dbReference>
<dbReference type="CDD" id="cd03467">
    <property type="entry name" value="Rieske"/>
    <property type="match status" value="1"/>
</dbReference>
<sequence>MRPFDDIVRIERAEILDKPAAAVRGVVTRVLTNRKVKDALHGVWLGHPLHPGLAAVAAGSFISATLLDTVGRPVGGGRAPSSFLIAAGLALTPPTAAAGWADWSESHEDQQRVGLVHATANIVGVGLYAAALVRRIRGTGSGRLLSIAAGGAAGAGALLGGHMGYRQAVGANHAEDVPHIGPADWRSLGSLAELPVGKPVRRTAGDVPVFVLRRADGVGPDGISVLSDTCPHLSAPLHEGDVVDVDGEAHIVCPWHGSEFRVSDGCVVHGPATAPVPRFESRVMGDELQARVVPIPGVRAS</sequence>
<keyword evidence="4" id="KW-0411">Iron-sulfur</keyword>
<protein>
    <submittedName>
        <fullName evidence="8">Rieske (2Fe-2S) protein</fullName>
    </submittedName>
</protein>
<proteinExistence type="inferred from homology"/>
<dbReference type="Gene3D" id="2.102.10.10">
    <property type="entry name" value="Rieske [2Fe-2S] iron-sulphur domain"/>
    <property type="match status" value="1"/>
</dbReference>
<dbReference type="EMBL" id="JAVREJ010000008">
    <property type="protein sequence ID" value="MDT0350673.1"/>
    <property type="molecule type" value="Genomic_DNA"/>
</dbReference>
<dbReference type="Proteomes" id="UP001183202">
    <property type="component" value="Unassembled WGS sequence"/>
</dbReference>
<evidence type="ECO:0000256" key="1">
    <source>
        <dbReference type="ARBA" id="ARBA00022714"/>
    </source>
</evidence>
<dbReference type="SUPFAM" id="SSF50022">
    <property type="entry name" value="ISP domain"/>
    <property type="match status" value="1"/>
</dbReference>